<accession>A0ABX2E425</accession>
<dbReference type="Proteomes" id="UP000805085">
    <property type="component" value="Unassembled WGS sequence"/>
</dbReference>
<keyword evidence="1" id="KW-0472">Membrane</keyword>
<name>A0ABX2E425_9FLAO</name>
<evidence type="ECO:0000256" key="1">
    <source>
        <dbReference type="SAM" id="Phobius"/>
    </source>
</evidence>
<feature type="domain" description="DUF2061" evidence="2">
    <location>
        <begin position="9"/>
        <end position="59"/>
    </location>
</feature>
<evidence type="ECO:0000313" key="3">
    <source>
        <dbReference type="EMBL" id="NRD23248.1"/>
    </source>
</evidence>
<comment type="caution">
    <text evidence="3">The sequence shown here is derived from an EMBL/GenBank/DDBJ whole genome shotgun (WGS) entry which is preliminary data.</text>
</comment>
<dbReference type="Pfam" id="PF09834">
    <property type="entry name" value="DUF2061"/>
    <property type="match status" value="2"/>
</dbReference>
<evidence type="ECO:0000313" key="4">
    <source>
        <dbReference type="Proteomes" id="UP000805085"/>
    </source>
</evidence>
<proteinExistence type="predicted"/>
<dbReference type="InterPro" id="IPR018638">
    <property type="entry name" value="DUF2061_membrane"/>
</dbReference>
<feature type="transmembrane region" description="Helical" evidence="1">
    <location>
        <begin position="12"/>
        <end position="30"/>
    </location>
</feature>
<evidence type="ECO:0000259" key="2">
    <source>
        <dbReference type="Pfam" id="PF09834"/>
    </source>
</evidence>
<keyword evidence="1" id="KW-0812">Transmembrane</keyword>
<feature type="transmembrane region" description="Helical" evidence="1">
    <location>
        <begin position="76"/>
        <end position="94"/>
    </location>
</feature>
<sequence>MLKFSKRHIAKTITWRLVGTLDTLLLSWLISSDLSVGISMGAFELVTKMILYYIHERVWFKSKIKSSNKRHVLKTFSWRGVGTLDTIILGWIITGNPLTGLKIGGAEVITKMLLYFGHEKLWYRINYGLDQRKRRNRLNAIKKTREV</sequence>
<feature type="transmembrane region" description="Helical" evidence="1">
    <location>
        <begin position="36"/>
        <end position="55"/>
    </location>
</feature>
<reference evidence="3 4" key="1">
    <citation type="journal article" date="2015" name="Int. J. Syst. Evol. Microbiol.">
        <title>Winogradskyella litoriviva sp. nov., isolated from coastal seawater.</title>
        <authorList>
            <person name="Nedashkovskaya O.I."/>
            <person name="Kukhlevskiy A.D."/>
            <person name="Zhukova N.V."/>
            <person name="Kim S.J."/>
            <person name="Rhee S.K."/>
            <person name="Mikhailov V.V."/>
        </authorList>
    </citation>
    <scope>NUCLEOTIDE SEQUENCE [LARGE SCALE GENOMIC DNA]</scope>
    <source>
        <strain evidence="3 4">KMM6491</strain>
    </source>
</reference>
<organism evidence="3 4">
    <name type="scientific">Winogradskyella litoriviva</name>
    <dbReference type="NCBI Taxonomy" id="1220182"/>
    <lineage>
        <taxon>Bacteria</taxon>
        <taxon>Pseudomonadati</taxon>
        <taxon>Bacteroidota</taxon>
        <taxon>Flavobacteriia</taxon>
        <taxon>Flavobacteriales</taxon>
        <taxon>Flavobacteriaceae</taxon>
        <taxon>Winogradskyella</taxon>
    </lineage>
</organism>
<dbReference type="EMBL" id="JABRWQ010000003">
    <property type="protein sequence ID" value="NRD23248.1"/>
    <property type="molecule type" value="Genomic_DNA"/>
</dbReference>
<feature type="domain" description="DUF2061" evidence="2">
    <location>
        <begin position="72"/>
        <end position="122"/>
    </location>
</feature>
<gene>
    <name evidence="3" type="ORF">HNV10_08345</name>
</gene>
<protein>
    <submittedName>
        <fullName evidence="3">DUF2061 domain-containing protein</fullName>
    </submittedName>
</protein>
<keyword evidence="1" id="KW-1133">Transmembrane helix</keyword>
<keyword evidence="4" id="KW-1185">Reference proteome</keyword>